<sequence>MLSHALERGVLVLTVHRDPGPTGRAALAAEIGNLVHAYRPRPVVVVLEEPAAGRATVGAVLRAHRLCSGLGVLMSVSTHSAPARRLLEEGADTGGCRLVVHARRDTAIAAAFAAA</sequence>
<protein>
    <submittedName>
        <fullName evidence="1">Uncharacterized protein</fullName>
    </submittedName>
</protein>
<name>A0A1G7MC58_9ACTN</name>
<dbReference type="EMBL" id="FNAX01000009">
    <property type="protein sequence ID" value="SDF59388.1"/>
    <property type="molecule type" value="Genomic_DNA"/>
</dbReference>
<reference evidence="2" key="2">
    <citation type="submission" date="2022-10" db="EMBL/GenBank/DDBJ databases">
        <title>The complete genomes of actinobacterial strains from the NBC collection.</title>
        <authorList>
            <person name="Joergensen T.S."/>
            <person name="Alvarez Arevalo M."/>
            <person name="Sterndorff E.B."/>
            <person name="Faurdal D."/>
            <person name="Vuksanovic O."/>
            <person name="Mourched A.-S."/>
            <person name="Charusanti P."/>
            <person name="Shaw S."/>
            <person name="Blin K."/>
            <person name="Weber T."/>
        </authorList>
    </citation>
    <scope>NUCLEOTIDE SEQUENCE</scope>
    <source>
        <strain evidence="2">NBC_00489</strain>
    </source>
</reference>
<dbReference type="OrthoDB" id="4316768at2"/>
<accession>A0A1G7MC58</accession>
<dbReference type="AlphaFoldDB" id="A0A1G7MC58"/>
<evidence type="ECO:0000313" key="2">
    <source>
        <dbReference type="EMBL" id="WUR35844.1"/>
    </source>
</evidence>
<evidence type="ECO:0000313" key="3">
    <source>
        <dbReference type="Proteomes" id="UP000198614"/>
    </source>
</evidence>
<evidence type="ECO:0000313" key="1">
    <source>
        <dbReference type="EMBL" id="SDF59388.1"/>
    </source>
</evidence>
<organism evidence="1 3">
    <name type="scientific">Streptomyces griseoaurantiacus</name>
    <dbReference type="NCBI Taxonomy" id="68213"/>
    <lineage>
        <taxon>Bacteria</taxon>
        <taxon>Bacillati</taxon>
        <taxon>Actinomycetota</taxon>
        <taxon>Actinomycetes</taxon>
        <taxon>Kitasatosporales</taxon>
        <taxon>Streptomycetaceae</taxon>
        <taxon>Streptomyces</taxon>
        <taxon>Streptomyces aurantiacus group</taxon>
    </lineage>
</organism>
<proteinExistence type="predicted"/>
<gene>
    <name evidence="2" type="ORF">OHN36_00970</name>
    <name evidence="1" type="ORF">SAMN05216260_109137</name>
</gene>
<reference evidence="1 3" key="1">
    <citation type="submission" date="2016-10" db="EMBL/GenBank/DDBJ databases">
        <authorList>
            <person name="de Groot N.N."/>
        </authorList>
    </citation>
    <scope>NUCLEOTIDE SEQUENCE [LARGE SCALE GENOMIC DNA]</scope>
    <source>
        <strain evidence="1 3">CGMCC 4.1859</strain>
    </source>
</reference>
<keyword evidence="4" id="KW-1185">Reference proteome</keyword>
<dbReference type="Proteomes" id="UP001432161">
    <property type="component" value="Chromosome"/>
</dbReference>
<dbReference type="EMBL" id="CP108330">
    <property type="protein sequence ID" value="WUR35844.1"/>
    <property type="molecule type" value="Genomic_DNA"/>
</dbReference>
<dbReference type="Proteomes" id="UP000198614">
    <property type="component" value="Unassembled WGS sequence"/>
</dbReference>
<evidence type="ECO:0000313" key="4">
    <source>
        <dbReference type="Proteomes" id="UP001432161"/>
    </source>
</evidence>